<evidence type="ECO:0000256" key="1">
    <source>
        <dbReference type="SAM" id="MobiDB-lite"/>
    </source>
</evidence>
<dbReference type="AlphaFoldDB" id="A0A0P0XP86"/>
<evidence type="ECO:0000313" key="2">
    <source>
        <dbReference type="EMBL" id="BAT08606.1"/>
    </source>
</evidence>
<reference evidence="2 3" key="3">
    <citation type="journal article" date="2013" name="Rice">
        <title>Improvement of the Oryza sativa Nipponbare reference genome using next generation sequence and optical map data.</title>
        <authorList>
            <person name="Kawahara Y."/>
            <person name="de la Bastide M."/>
            <person name="Hamilton J.P."/>
            <person name="Kanamori H."/>
            <person name="McCombie W.R."/>
            <person name="Ouyang S."/>
            <person name="Schwartz D.C."/>
            <person name="Tanaka T."/>
            <person name="Wu J."/>
            <person name="Zhou S."/>
            <person name="Childs K.L."/>
            <person name="Davidson R.M."/>
            <person name="Lin H."/>
            <person name="Quesada-Ocampo L."/>
            <person name="Vaillancourt B."/>
            <person name="Sakai H."/>
            <person name="Lee S.S."/>
            <person name="Kim J."/>
            <person name="Numa H."/>
            <person name="Itoh T."/>
            <person name="Buell C.R."/>
            <person name="Matsumoto T."/>
        </authorList>
    </citation>
    <scope>NUCLEOTIDE SEQUENCE [LARGE SCALE GENOMIC DNA]</scope>
    <source>
        <strain evidence="3">cv. Nipponbare</strain>
    </source>
</reference>
<dbReference type="InParanoid" id="A0A0P0XP86"/>
<dbReference type="PaxDb" id="39947-A0A0P0XP86"/>
<reference evidence="3" key="1">
    <citation type="journal article" date="2005" name="Nature">
        <title>The map-based sequence of the rice genome.</title>
        <authorList>
            <consortium name="International rice genome sequencing project (IRGSP)"/>
            <person name="Matsumoto T."/>
            <person name="Wu J."/>
            <person name="Kanamori H."/>
            <person name="Katayose Y."/>
            <person name="Fujisawa M."/>
            <person name="Namiki N."/>
            <person name="Mizuno H."/>
            <person name="Yamamoto K."/>
            <person name="Antonio B.A."/>
            <person name="Baba T."/>
            <person name="Sakata K."/>
            <person name="Nagamura Y."/>
            <person name="Aoki H."/>
            <person name="Arikawa K."/>
            <person name="Arita K."/>
            <person name="Bito T."/>
            <person name="Chiden Y."/>
            <person name="Fujitsuka N."/>
            <person name="Fukunaka R."/>
            <person name="Hamada M."/>
            <person name="Harada C."/>
            <person name="Hayashi A."/>
            <person name="Hijishita S."/>
            <person name="Honda M."/>
            <person name="Hosokawa S."/>
            <person name="Ichikawa Y."/>
            <person name="Idonuma A."/>
            <person name="Iijima M."/>
            <person name="Ikeda M."/>
            <person name="Ikeno M."/>
            <person name="Ito K."/>
            <person name="Ito S."/>
            <person name="Ito T."/>
            <person name="Ito Y."/>
            <person name="Ito Y."/>
            <person name="Iwabuchi A."/>
            <person name="Kamiya K."/>
            <person name="Karasawa W."/>
            <person name="Kurita K."/>
            <person name="Katagiri S."/>
            <person name="Kikuta A."/>
            <person name="Kobayashi H."/>
            <person name="Kobayashi N."/>
            <person name="Machita K."/>
            <person name="Maehara T."/>
            <person name="Masukawa M."/>
            <person name="Mizubayashi T."/>
            <person name="Mukai Y."/>
            <person name="Nagasaki H."/>
            <person name="Nagata Y."/>
            <person name="Naito S."/>
            <person name="Nakashima M."/>
            <person name="Nakama Y."/>
            <person name="Nakamichi Y."/>
            <person name="Nakamura M."/>
            <person name="Meguro A."/>
            <person name="Negishi M."/>
            <person name="Ohta I."/>
            <person name="Ohta T."/>
            <person name="Okamoto M."/>
            <person name="Ono N."/>
            <person name="Saji S."/>
            <person name="Sakaguchi M."/>
            <person name="Sakai K."/>
            <person name="Shibata M."/>
            <person name="Shimokawa T."/>
            <person name="Song J."/>
            <person name="Takazaki Y."/>
            <person name="Terasawa K."/>
            <person name="Tsugane M."/>
            <person name="Tsuji K."/>
            <person name="Ueda S."/>
            <person name="Waki K."/>
            <person name="Yamagata H."/>
            <person name="Yamamoto M."/>
            <person name="Yamamoto S."/>
            <person name="Yamane H."/>
            <person name="Yoshiki S."/>
            <person name="Yoshihara R."/>
            <person name="Yukawa K."/>
            <person name="Zhong H."/>
            <person name="Yano M."/>
            <person name="Yuan Q."/>
            <person name="Ouyang S."/>
            <person name="Liu J."/>
            <person name="Jones K.M."/>
            <person name="Gansberger K."/>
            <person name="Moffat K."/>
            <person name="Hill J."/>
            <person name="Bera J."/>
            <person name="Fadrosh D."/>
            <person name="Jin S."/>
            <person name="Johri S."/>
            <person name="Kim M."/>
            <person name="Overton L."/>
            <person name="Reardon M."/>
            <person name="Tsitrin T."/>
            <person name="Vuong H."/>
            <person name="Weaver B."/>
            <person name="Ciecko A."/>
            <person name="Tallon L."/>
            <person name="Jackson J."/>
            <person name="Pai G."/>
            <person name="Aken S.V."/>
            <person name="Utterback T."/>
            <person name="Reidmuller S."/>
            <person name="Feldblyum T."/>
            <person name="Hsiao J."/>
            <person name="Zismann V."/>
            <person name="Iobst S."/>
            <person name="de Vazeille A.R."/>
            <person name="Buell C.R."/>
            <person name="Ying K."/>
            <person name="Li Y."/>
            <person name="Lu T."/>
            <person name="Huang Y."/>
            <person name="Zhao Q."/>
            <person name="Feng Q."/>
            <person name="Zhang L."/>
            <person name="Zhu J."/>
            <person name="Weng Q."/>
            <person name="Mu J."/>
            <person name="Lu Y."/>
            <person name="Fan D."/>
            <person name="Liu Y."/>
            <person name="Guan J."/>
            <person name="Zhang Y."/>
            <person name="Yu S."/>
            <person name="Liu X."/>
            <person name="Zhang Y."/>
            <person name="Hong G."/>
            <person name="Han B."/>
            <person name="Choisne N."/>
            <person name="Demange N."/>
            <person name="Orjeda G."/>
            <person name="Samain S."/>
            <person name="Cattolico L."/>
            <person name="Pelletier E."/>
            <person name="Couloux A."/>
            <person name="Segurens B."/>
            <person name="Wincker P."/>
            <person name="D'Hont A."/>
            <person name="Scarpelli C."/>
            <person name="Weissenbach J."/>
            <person name="Salanoubat M."/>
            <person name="Quetier F."/>
            <person name="Yu Y."/>
            <person name="Kim H.R."/>
            <person name="Rambo T."/>
            <person name="Currie J."/>
            <person name="Collura K."/>
            <person name="Luo M."/>
            <person name="Yang T."/>
            <person name="Ammiraju J.S.S."/>
            <person name="Engler F."/>
            <person name="Soderlund C."/>
            <person name="Wing R.A."/>
            <person name="Palmer L.E."/>
            <person name="de la Bastide M."/>
            <person name="Spiegel L."/>
            <person name="Nascimento L."/>
            <person name="Zutavern T."/>
            <person name="O'Shaughnessy A."/>
            <person name="Dike S."/>
            <person name="Dedhia N."/>
            <person name="Preston R."/>
            <person name="Balija V."/>
            <person name="McCombie W.R."/>
            <person name="Chow T."/>
            <person name="Chen H."/>
            <person name="Chung M."/>
            <person name="Chen C."/>
            <person name="Shaw J."/>
            <person name="Wu H."/>
            <person name="Hsiao K."/>
            <person name="Chao Y."/>
            <person name="Chu M."/>
            <person name="Cheng C."/>
            <person name="Hour A."/>
            <person name="Lee P."/>
            <person name="Lin S."/>
            <person name="Lin Y."/>
            <person name="Liou J."/>
            <person name="Liu S."/>
            <person name="Hsing Y."/>
            <person name="Raghuvanshi S."/>
            <person name="Mohanty A."/>
            <person name="Bharti A.K."/>
            <person name="Gaur A."/>
            <person name="Gupta V."/>
            <person name="Kumar D."/>
            <person name="Ravi V."/>
            <person name="Vij S."/>
            <person name="Kapur A."/>
            <person name="Khurana P."/>
            <person name="Khurana P."/>
            <person name="Khurana J.P."/>
            <person name="Tyagi A.K."/>
            <person name="Gaikwad K."/>
            <person name="Singh A."/>
            <person name="Dalal V."/>
            <person name="Srivastava S."/>
            <person name="Dixit A."/>
            <person name="Pal A.K."/>
            <person name="Ghazi I.A."/>
            <person name="Yadav M."/>
            <person name="Pandit A."/>
            <person name="Bhargava A."/>
            <person name="Sureshbabu K."/>
            <person name="Batra K."/>
            <person name="Sharma T.R."/>
            <person name="Mohapatra T."/>
            <person name="Singh N.K."/>
            <person name="Messing J."/>
            <person name="Nelson A.B."/>
            <person name="Fuks G."/>
            <person name="Kavchok S."/>
            <person name="Keizer G."/>
            <person name="Linton E."/>
            <person name="Llaca V."/>
            <person name="Song R."/>
            <person name="Tanyolac B."/>
            <person name="Young S."/>
            <person name="Ho-Il K."/>
            <person name="Hahn J.H."/>
            <person name="Sangsakoo G."/>
            <person name="Vanavichit A."/>
            <person name="de Mattos Luiz.A.T."/>
            <person name="Zimmer P.D."/>
            <person name="Malone G."/>
            <person name="Dellagostin O."/>
            <person name="de Oliveira A.C."/>
            <person name="Bevan M."/>
            <person name="Bancroft I."/>
            <person name="Minx P."/>
            <person name="Cordum H."/>
            <person name="Wilson R."/>
            <person name="Cheng Z."/>
            <person name="Jin W."/>
            <person name="Jiang J."/>
            <person name="Leong S.A."/>
            <person name="Iwama H."/>
            <person name="Gojobori T."/>
            <person name="Itoh T."/>
            <person name="Niimura Y."/>
            <person name="Fujii Y."/>
            <person name="Habara T."/>
            <person name="Sakai H."/>
            <person name="Sato Y."/>
            <person name="Wilson G."/>
            <person name="Kumar K."/>
            <person name="McCouch S."/>
            <person name="Juretic N."/>
            <person name="Hoen D."/>
            <person name="Wright S."/>
            <person name="Bruskiewich R."/>
            <person name="Bureau T."/>
            <person name="Miyao A."/>
            <person name="Hirochika H."/>
            <person name="Nishikawa T."/>
            <person name="Kadowaki K."/>
            <person name="Sugiura M."/>
            <person name="Burr B."/>
            <person name="Sasaki T."/>
        </authorList>
    </citation>
    <scope>NUCLEOTIDE SEQUENCE [LARGE SCALE GENOMIC DNA]</scope>
    <source>
        <strain evidence="3">cv. Nipponbare</strain>
    </source>
</reference>
<keyword evidence="3" id="KW-1185">Reference proteome</keyword>
<feature type="compositionally biased region" description="Polar residues" evidence="1">
    <location>
        <begin position="36"/>
        <end position="46"/>
    </location>
</feature>
<reference evidence="2 3" key="2">
    <citation type="journal article" date="2013" name="Plant Cell Physiol.">
        <title>Rice Annotation Project Database (RAP-DB): an integrative and interactive database for rice genomics.</title>
        <authorList>
            <person name="Sakai H."/>
            <person name="Lee S.S."/>
            <person name="Tanaka T."/>
            <person name="Numa H."/>
            <person name="Kim J."/>
            <person name="Kawahara Y."/>
            <person name="Wakimoto H."/>
            <person name="Yang C.C."/>
            <person name="Iwamoto M."/>
            <person name="Abe T."/>
            <person name="Yamada Y."/>
            <person name="Muto A."/>
            <person name="Inokuchi H."/>
            <person name="Ikemura T."/>
            <person name="Matsumoto T."/>
            <person name="Sasaki T."/>
            <person name="Itoh T."/>
        </authorList>
    </citation>
    <scope>NUCLEOTIDE SEQUENCE [LARGE SCALE GENOMIC DNA]</scope>
    <source>
        <strain evidence="3">cv. Nipponbare</strain>
    </source>
</reference>
<protein>
    <submittedName>
        <fullName evidence="2">Os09g0476401 protein</fullName>
    </submittedName>
</protein>
<gene>
    <name evidence="2" type="ordered locus">Os09g0476401</name>
    <name evidence="2" type="ORF">OSNPB_090476401</name>
</gene>
<proteinExistence type="predicted"/>
<evidence type="ECO:0000313" key="3">
    <source>
        <dbReference type="Proteomes" id="UP000059680"/>
    </source>
</evidence>
<name>A0A0P0XP86_ORYSJ</name>
<feature type="compositionally biased region" description="Low complexity" evidence="1">
    <location>
        <begin position="108"/>
        <end position="117"/>
    </location>
</feature>
<sequence length="130" mass="13759">MRQIEKKYVKYDDSLSSRHTSTLALPPPSGVPDQPCSITTSPSSSARGMEVERRYLLDLVAEARSRGGGPPTAGCRSFVATPPPAPRSNVAAARRSSARDPAARARGRAAAARTSPPKTLARPLPSPVVR</sequence>
<dbReference type="Proteomes" id="UP000059680">
    <property type="component" value="Chromosome 9"/>
</dbReference>
<feature type="region of interest" description="Disordered" evidence="1">
    <location>
        <begin position="1"/>
        <end position="50"/>
    </location>
</feature>
<dbReference type="Gramene" id="Os09t0476401-00">
    <property type="protein sequence ID" value="Os09t0476401-00"/>
    <property type="gene ID" value="Os09g0476401"/>
</dbReference>
<dbReference type="EMBL" id="AP014965">
    <property type="protein sequence ID" value="BAT08606.1"/>
    <property type="molecule type" value="Genomic_DNA"/>
</dbReference>
<feature type="region of interest" description="Disordered" evidence="1">
    <location>
        <begin position="62"/>
        <end position="130"/>
    </location>
</feature>
<feature type="compositionally biased region" description="Basic and acidic residues" evidence="1">
    <location>
        <begin position="1"/>
        <end position="16"/>
    </location>
</feature>
<accession>A0A0P0XP86</accession>
<organism evidence="2 3">
    <name type="scientific">Oryza sativa subsp. japonica</name>
    <name type="common">Rice</name>
    <dbReference type="NCBI Taxonomy" id="39947"/>
    <lineage>
        <taxon>Eukaryota</taxon>
        <taxon>Viridiplantae</taxon>
        <taxon>Streptophyta</taxon>
        <taxon>Embryophyta</taxon>
        <taxon>Tracheophyta</taxon>
        <taxon>Spermatophyta</taxon>
        <taxon>Magnoliopsida</taxon>
        <taxon>Liliopsida</taxon>
        <taxon>Poales</taxon>
        <taxon>Poaceae</taxon>
        <taxon>BOP clade</taxon>
        <taxon>Oryzoideae</taxon>
        <taxon>Oryzeae</taxon>
        <taxon>Oryzinae</taxon>
        <taxon>Oryza</taxon>
        <taxon>Oryza sativa</taxon>
    </lineage>
</organism>